<sequence>MEKRTYYITPKGDIFEQETETQLNQFEIEADYEEYTKLKMAINEMKANKQVQQHDFFSTAHFHEEAVDKDRQLTDNAIYDLYTMIYQLGTSHTKYQIEKMGILPRLKENLPEYRR</sequence>
<accession>A0A5R9FHH3</accession>
<keyword evidence="2" id="KW-1185">Reference proteome</keyword>
<evidence type="ECO:0000313" key="2">
    <source>
        <dbReference type="Proteomes" id="UP000308230"/>
    </source>
</evidence>
<reference evidence="1 2" key="1">
    <citation type="submission" date="2019-04" db="EMBL/GenBank/DDBJ databases">
        <title>Bacillus caeni sp. nov., a bacterium isolated from mangrove sediment.</title>
        <authorList>
            <person name="Huang H."/>
            <person name="Mo K."/>
            <person name="Hu Y."/>
        </authorList>
    </citation>
    <scope>NUCLEOTIDE SEQUENCE [LARGE SCALE GENOMIC DNA]</scope>
    <source>
        <strain evidence="1 2">HB172195</strain>
    </source>
</reference>
<name>A0A5R9FHH3_9BACL</name>
<dbReference type="EMBL" id="SWLG01000001">
    <property type="protein sequence ID" value="TLS39015.1"/>
    <property type="molecule type" value="Genomic_DNA"/>
</dbReference>
<comment type="caution">
    <text evidence="1">The sequence shown here is derived from an EMBL/GenBank/DDBJ whole genome shotgun (WGS) entry which is preliminary data.</text>
</comment>
<organism evidence="1 2">
    <name type="scientific">Exobacillus caeni</name>
    <dbReference type="NCBI Taxonomy" id="2574798"/>
    <lineage>
        <taxon>Bacteria</taxon>
        <taxon>Bacillati</taxon>
        <taxon>Bacillota</taxon>
        <taxon>Bacilli</taxon>
        <taxon>Bacillales</taxon>
        <taxon>Guptibacillaceae</taxon>
        <taxon>Exobacillus</taxon>
    </lineage>
</organism>
<dbReference type="OrthoDB" id="2706506at2"/>
<gene>
    <name evidence="1" type="ORF">FCL54_01520</name>
</gene>
<dbReference type="AlphaFoldDB" id="A0A5R9FHH3"/>
<proteinExistence type="predicted"/>
<protein>
    <submittedName>
        <fullName evidence="1">Uncharacterized protein</fullName>
    </submittedName>
</protein>
<dbReference type="RefSeq" id="WP_138122443.1">
    <property type="nucleotide sequence ID" value="NZ_SWLG01000001.1"/>
</dbReference>
<evidence type="ECO:0000313" key="1">
    <source>
        <dbReference type="EMBL" id="TLS39015.1"/>
    </source>
</evidence>
<dbReference type="Proteomes" id="UP000308230">
    <property type="component" value="Unassembled WGS sequence"/>
</dbReference>